<dbReference type="PANTHER" id="PTHR19861">
    <property type="entry name" value="WD40 REPEAT PROTEIN SWD2"/>
    <property type="match status" value="1"/>
</dbReference>
<dbReference type="GO" id="GO:0031124">
    <property type="term" value="P:mRNA 3'-end processing"/>
    <property type="evidence" value="ECO:0007669"/>
    <property type="project" value="EnsemblFungi"/>
</dbReference>
<dbReference type="EMBL" id="KQ965783">
    <property type="protein sequence ID" value="KXS12935.1"/>
    <property type="molecule type" value="Genomic_DNA"/>
</dbReference>
<keyword evidence="5" id="KW-0539">Nucleus</keyword>
<sequence>MQSIREPTALTPEIVSQFALGKVFKDNEKHITSICFDDTGEFCVTASEDESIRLYSCKTGTLEKTSFSRKYGCSLARFTHRANNIIHASTKEDNAIRYLSFHDNRYLKYFQGHKTRVVSMDMAPADDHFISASEDDSIRLWDLRSGQCQGMINISGYGHPSVSYDPSGKVLGVALSSSKRGNSVRLYDVANLGTGPFTTYETPDPYAPPPLHPMITSLKFSNDGKMLLLGTNQSFLYLHDAFSLDLTRRLEGLENGATIPLEGDFTPDAKFVVCGSQTGPIHFWSAETGERFKEFEGHQEPTRVVAFNPRYMMFASADTNLGFWIPRSA</sequence>
<feature type="repeat" description="WD" evidence="6">
    <location>
        <begin position="24"/>
        <end position="65"/>
    </location>
</feature>
<comment type="subcellular location">
    <subcellularLocation>
        <location evidence="1">Nucleus</location>
    </subcellularLocation>
</comment>
<dbReference type="PROSITE" id="PS50082">
    <property type="entry name" value="WD_REPEATS_2"/>
    <property type="match status" value="3"/>
</dbReference>
<evidence type="ECO:0000256" key="3">
    <source>
        <dbReference type="ARBA" id="ARBA00022574"/>
    </source>
</evidence>
<dbReference type="InterPro" id="IPR015943">
    <property type="entry name" value="WD40/YVTN_repeat-like_dom_sf"/>
</dbReference>
<protein>
    <submittedName>
        <fullName evidence="7">WD40 repeat-like protein</fullName>
    </submittedName>
</protein>
<keyword evidence="4" id="KW-0677">Repeat</keyword>
<dbReference type="PANTHER" id="PTHR19861:SF0">
    <property type="entry name" value="WD REPEAT-CONTAINING PROTEIN 82"/>
    <property type="match status" value="1"/>
</dbReference>
<dbReference type="GO" id="GO:0000723">
    <property type="term" value="P:telomere maintenance"/>
    <property type="evidence" value="ECO:0007669"/>
    <property type="project" value="EnsemblFungi"/>
</dbReference>
<evidence type="ECO:0000256" key="5">
    <source>
        <dbReference type="ARBA" id="ARBA00023242"/>
    </source>
</evidence>
<dbReference type="STRING" id="1344416.A0A139A8Z5"/>
<dbReference type="AlphaFoldDB" id="A0A139A8Z5"/>
<evidence type="ECO:0000256" key="2">
    <source>
        <dbReference type="ARBA" id="ARBA00005616"/>
    </source>
</evidence>
<dbReference type="InterPro" id="IPR037867">
    <property type="entry name" value="Swd2/WDR82"/>
</dbReference>
<evidence type="ECO:0000256" key="6">
    <source>
        <dbReference type="PROSITE-ProRule" id="PRU00221"/>
    </source>
</evidence>
<keyword evidence="3 6" id="KW-0853">WD repeat</keyword>
<evidence type="ECO:0000256" key="4">
    <source>
        <dbReference type="ARBA" id="ARBA00022737"/>
    </source>
</evidence>
<dbReference type="SMART" id="SM00320">
    <property type="entry name" value="WD40"/>
    <property type="match status" value="6"/>
</dbReference>
<dbReference type="OrthoDB" id="27537at2759"/>
<dbReference type="Proteomes" id="UP000070544">
    <property type="component" value="Unassembled WGS sequence"/>
</dbReference>
<proteinExistence type="inferred from homology"/>
<keyword evidence="8" id="KW-1185">Reference proteome</keyword>
<evidence type="ECO:0000313" key="7">
    <source>
        <dbReference type="EMBL" id="KXS12935.1"/>
    </source>
</evidence>
<dbReference type="GO" id="GO:0031126">
    <property type="term" value="P:sno(s)RNA 3'-end processing"/>
    <property type="evidence" value="ECO:0007669"/>
    <property type="project" value="EnsemblFungi"/>
</dbReference>
<dbReference type="InterPro" id="IPR001680">
    <property type="entry name" value="WD40_rpt"/>
</dbReference>
<gene>
    <name evidence="7" type="ORF">M427DRAFT_59045</name>
</gene>
<comment type="similarity">
    <text evidence="2">Belongs to the WD repeat SWD2 family.</text>
</comment>
<feature type="repeat" description="WD" evidence="6">
    <location>
        <begin position="295"/>
        <end position="329"/>
    </location>
</feature>
<evidence type="ECO:0000256" key="1">
    <source>
        <dbReference type="ARBA" id="ARBA00004123"/>
    </source>
</evidence>
<evidence type="ECO:0000313" key="8">
    <source>
        <dbReference type="Proteomes" id="UP000070544"/>
    </source>
</evidence>
<dbReference type="Pfam" id="PF00400">
    <property type="entry name" value="WD40"/>
    <property type="match status" value="2"/>
</dbReference>
<dbReference type="GO" id="GO:0005847">
    <property type="term" value="C:mRNA cleavage and polyadenylation specificity factor complex"/>
    <property type="evidence" value="ECO:0007669"/>
    <property type="project" value="EnsemblFungi"/>
</dbReference>
<dbReference type="GO" id="GO:0048188">
    <property type="term" value="C:Set1C/COMPASS complex"/>
    <property type="evidence" value="ECO:0007669"/>
    <property type="project" value="EnsemblFungi"/>
</dbReference>
<reference evidence="7 8" key="1">
    <citation type="journal article" date="2015" name="Genome Biol. Evol.">
        <title>Phylogenomic analyses indicate that early fungi evolved digesting cell walls of algal ancestors of land plants.</title>
        <authorList>
            <person name="Chang Y."/>
            <person name="Wang S."/>
            <person name="Sekimoto S."/>
            <person name="Aerts A.L."/>
            <person name="Choi C."/>
            <person name="Clum A."/>
            <person name="LaButti K.M."/>
            <person name="Lindquist E.A."/>
            <person name="Yee Ngan C."/>
            <person name="Ohm R.A."/>
            <person name="Salamov A.A."/>
            <person name="Grigoriev I.V."/>
            <person name="Spatafora J.W."/>
            <person name="Berbee M.L."/>
        </authorList>
    </citation>
    <scope>NUCLEOTIDE SEQUENCE [LARGE SCALE GENOMIC DNA]</scope>
    <source>
        <strain evidence="7 8">JEL478</strain>
    </source>
</reference>
<dbReference type="InterPro" id="IPR036322">
    <property type="entry name" value="WD40_repeat_dom_sf"/>
</dbReference>
<accession>A0A139A8Z5</accession>
<dbReference type="SUPFAM" id="SSF50978">
    <property type="entry name" value="WD40 repeat-like"/>
    <property type="match status" value="1"/>
</dbReference>
<organism evidence="7 8">
    <name type="scientific">Gonapodya prolifera (strain JEL478)</name>
    <name type="common">Monoblepharis prolifera</name>
    <dbReference type="NCBI Taxonomy" id="1344416"/>
    <lineage>
        <taxon>Eukaryota</taxon>
        <taxon>Fungi</taxon>
        <taxon>Fungi incertae sedis</taxon>
        <taxon>Chytridiomycota</taxon>
        <taxon>Chytridiomycota incertae sedis</taxon>
        <taxon>Monoblepharidomycetes</taxon>
        <taxon>Monoblepharidales</taxon>
        <taxon>Gonapodyaceae</taxon>
        <taxon>Gonapodya</taxon>
    </lineage>
</organism>
<dbReference type="Gene3D" id="2.130.10.10">
    <property type="entry name" value="YVTN repeat-like/Quinoprotein amine dehydrogenase"/>
    <property type="match status" value="1"/>
</dbReference>
<dbReference type="GO" id="GO:0042800">
    <property type="term" value="F:histone H3K4 methyltransferase activity"/>
    <property type="evidence" value="ECO:0007669"/>
    <property type="project" value="EnsemblFungi"/>
</dbReference>
<dbReference type="PROSITE" id="PS50294">
    <property type="entry name" value="WD_REPEATS_REGION"/>
    <property type="match status" value="2"/>
</dbReference>
<dbReference type="OMA" id="HNEGYIR"/>
<feature type="repeat" description="WD" evidence="6">
    <location>
        <begin position="110"/>
        <end position="151"/>
    </location>
</feature>
<name>A0A139A8Z5_GONPJ</name>
<dbReference type="GO" id="GO:0003682">
    <property type="term" value="F:chromatin binding"/>
    <property type="evidence" value="ECO:0007669"/>
    <property type="project" value="TreeGrafter"/>
</dbReference>